<dbReference type="EMBL" id="JAHRIP010013018">
    <property type="protein sequence ID" value="MEQ2285303.1"/>
    <property type="molecule type" value="Genomic_DNA"/>
</dbReference>
<organism evidence="1 2">
    <name type="scientific">Ameca splendens</name>
    <dbReference type="NCBI Taxonomy" id="208324"/>
    <lineage>
        <taxon>Eukaryota</taxon>
        <taxon>Metazoa</taxon>
        <taxon>Chordata</taxon>
        <taxon>Craniata</taxon>
        <taxon>Vertebrata</taxon>
        <taxon>Euteleostomi</taxon>
        <taxon>Actinopterygii</taxon>
        <taxon>Neopterygii</taxon>
        <taxon>Teleostei</taxon>
        <taxon>Neoteleostei</taxon>
        <taxon>Acanthomorphata</taxon>
        <taxon>Ovalentaria</taxon>
        <taxon>Atherinomorphae</taxon>
        <taxon>Cyprinodontiformes</taxon>
        <taxon>Goodeidae</taxon>
        <taxon>Ameca</taxon>
    </lineage>
</organism>
<evidence type="ECO:0000313" key="2">
    <source>
        <dbReference type="Proteomes" id="UP001469553"/>
    </source>
</evidence>
<reference evidence="1 2" key="1">
    <citation type="submission" date="2021-06" db="EMBL/GenBank/DDBJ databases">
        <authorList>
            <person name="Palmer J.M."/>
        </authorList>
    </citation>
    <scope>NUCLEOTIDE SEQUENCE [LARGE SCALE GENOMIC DNA]</scope>
    <source>
        <strain evidence="1 2">AS_MEX2019</strain>
        <tissue evidence="1">Muscle</tissue>
    </source>
</reference>
<keyword evidence="2" id="KW-1185">Reference proteome</keyword>
<comment type="caution">
    <text evidence="1">The sequence shown here is derived from an EMBL/GenBank/DDBJ whole genome shotgun (WGS) entry which is preliminary data.</text>
</comment>
<name>A0ABV0XVA8_9TELE</name>
<evidence type="ECO:0000313" key="1">
    <source>
        <dbReference type="EMBL" id="MEQ2285303.1"/>
    </source>
</evidence>
<protein>
    <submittedName>
        <fullName evidence="1">Uncharacterized protein</fullName>
    </submittedName>
</protein>
<proteinExistence type="predicted"/>
<dbReference type="Proteomes" id="UP001469553">
    <property type="component" value="Unassembled WGS sequence"/>
</dbReference>
<accession>A0ABV0XVA8</accession>
<gene>
    <name evidence="1" type="ORF">AMECASPLE_030374</name>
</gene>
<sequence length="111" mass="12126">MTMKKATAPAFTFKLDRILQLPTWTGQMSSGGKTDNQTRLTTANQRTFPVTAAPIIAVHEVQLEDRLSDRVFPATNKQLTFDRKRLTLGPAGQSASSEGGVFAVILPRDPP</sequence>